<evidence type="ECO:0000256" key="5">
    <source>
        <dbReference type="PROSITE-ProRule" id="PRU00520"/>
    </source>
</evidence>
<dbReference type="Proteomes" id="UP000664601">
    <property type="component" value="Unassembled WGS sequence"/>
</dbReference>
<dbReference type="PROSITE" id="PS00150">
    <property type="entry name" value="ACYLPHOSPHATASE_1"/>
    <property type="match status" value="1"/>
</dbReference>
<dbReference type="EC" id="3.6.1.7" evidence="2 5"/>
<feature type="active site" evidence="5">
    <location>
        <position position="35"/>
    </location>
</feature>
<dbReference type="InterPro" id="IPR036046">
    <property type="entry name" value="Acylphosphatase-like_dom_sf"/>
</dbReference>
<feature type="active site" evidence="5">
    <location>
        <position position="17"/>
    </location>
</feature>
<dbReference type="PROSITE" id="PS51160">
    <property type="entry name" value="ACYLPHOSPHATASE_3"/>
    <property type="match status" value="1"/>
</dbReference>
<dbReference type="Pfam" id="PF00708">
    <property type="entry name" value="Acylphosphatase"/>
    <property type="match status" value="1"/>
</dbReference>
<feature type="domain" description="Acylphosphatase-like" evidence="7">
    <location>
        <begin position="2"/>
        <end position="90"/>
    </location>
</feature>
<comment type="caution">
    <text evidence="8">The sequence shown here is derived from an EMBL/GenBank/DDBJ whole genome shotgun (WGS) entry which is preliminary data.</text>
</comment>
<evidence type="ECO:0000256" key="3">
    <source>
        <dbReference type="ARBA" id="ARBA00015991"/>
    </source>
</evidence>
<proteinExistence type="inferred from homology"/>
<reference evidence="8 9" key="1">
    <citation type="submission" date="2021-03" db="EMBL/GenBank/DDBJ databases">
        <title>Enterococcal diversity collection.</title>
        <authorList>
            <person name="Gilmore M.S."/>
            <person name="Schwartzman J."/>
            <person name="Van Tyne D."/>
            <person name="Martin M."/>
            <person name="Earl A.M."/>
            <person name="Manson A.L."/>
            <person name="Straub T."/>
            <person name="Salamzade R."/>
            <person name="Saavedra J."/>
            <person name="Lebreton F."/>
            <person name="Prichula J."/>
            <person name="Schaufler K."/>
            <person name="Gaca A."/>
            <person name="Sgardioli B."/>
            <person name="Wagenaar J."/>
            <person name="Strong T."/>
        </authorList>
    </citation>
    <scope>NUCLEOTIDE SEQUENCE [LARGE SCALE GENOMIC DNA]</scope>
    <source>
        <strain evidence="8 9">669A</strain>
    </source>
</reference>
<protein>
    <recommendedName>
        <fullName evidence="3 5">acylphosphatase</fullName>
        <ecNumber evidence="2 5">3.6.1.7</ecNumber>
    </recommendedName>
</protein>
<dbReference type="PANTHER" id="PTHR47268:SF4">
    <property type="entry name" value="ACYLPHOSPHATASE"/>
    <property type="match status" value="1"/>
</dbReference>
<dbReference type="PRINTS" id="PR00112">
    <property type="entry name" value="ACYLPHPHTASE"/>
</dbReference>
<evidence type="ECO:0000313" key="8">
    <source>
        <dbReference type="EMBL" id="MBO1307581.1"/>
    </source>
</evidence>
<evidence type="ECO:0000256" key="1">
    <source>
        <dbReference type="ARBA" id="ARBA00005614"/>
    </source>
</evidence>
<comment type="catalytic activity">
    <reaction evidence="4 5">
        <text>an acyl phosphate + H2O = a carboxylate + phosphate + H(+)</text>
        <dbReference type="Rhea" id="RHEA:14965"/>
        <dbReference type="ChEBI" id="CHEBI:15377"/>
        <dbReference type="ChEBI" id="CHEBI:15378"/>
        <dbReference type="ChEBI" id="CHEBI:29067"/>
        <dbReference type="ChEBI" id="CHEBI:43474"/>
        <dbReference type="ChEBI" id="CHEBI:59918"/>
        <dbReference type="EC" id="3.6.1.7"/>
    </reaction>
</comment>
<evidence type="ECO:0000256" key="2">
    <source>
        <dbReference type="ARBA" id="ARBA00012150"/>
    </source>
</evidence>
<sequence>MKMHINVTGRVQGVGFRYTTQLLAQEIGITGTVKNEDNGSVTIEAIGTEEQMAAFLEKIKQPPNSFARVDQLEQYEDSSIQDRKKFQVIY</sequence>
<dbReference type="Gene3D" id="3.30.70.100">
    <property type="match status" value="1"/>
</dbReference>
<keyword evidence="5" id="KW-0378">Hydrolase</keyword>
<dbReference type="RefSeq" id="WP_207674575.1">
    <property type="nucleotide sequence ID" value="NZ_JAFREM010000025.1"/>
</dbReference>
<dbReference type="EMBL" id="JAFREM010000025">
    <property type="protein sequence ID" value="MBO1307581.1"/>
    <property type="molecule type" value="Genomic_DNA"/>
</dbReference>
<evidence type="ECO:0000259" key="7">
    <source>
        <dbReference type="PROSITE" id="PS51160"/>
    </source>
</evidence>
<evidence type="ECO:0000256" key="4">
    <source>
        <dbReference type="ARBA" id="ARBA00047645"/>
    </source>
</evidence>
<accession>A0ABS3LD72</accession>
<dbReference type="SUPFAM" id="SSF54975">
    <property type="entry name" value="Acylphosphatase/BLUF domain-like"/>
    <property type="match status" value="1"/>
</dbReference>
<evidence type="ECO:0000256" key="6">
    <source>
        <dbReference type="RuleBase" id="RU004168"/>
    </source>
</evidence>
<name>A0ABS3LD72_9ENTE</name>
<evidence type="ECO:0000313" key="9">
    <source>
        <dbReference type="Proteomes" id="UP000664601"/>
    </source>
</evidence>
<gene>
    <name evidence="8" type="ORF">JZO70_15505</name>
</gene>
<dbReference type="InterPro" id="IPR020456">
    <property type="entry name" value="Acylphosphatase"/>
</dbReference>
<dbReference type="InterPro" id="IPR017968">
    <property type="entry name" value="Acylphosphatase_CS"/>
</dbReference>
<keyword evidence="9" id="KW-1185">Reference proteome</keyword>
<comment type="similarity">
    <text evidence="1 6">Belongs to the acylphosphatase family.</text>
</comment>
<dbReference type="InterPro" id="IPR001792">
    <property type="entry name" value="Acylphosphatase-like_dom"/>
</dbReference>
<dbReference type="PANTHER" id="PTHR47268">
    <property type="entry name" value="ACYLPHOSPHATASE"/>
    <property type="match status" value="1"/>
</dbReference>
<organism evidence="8 9">
    <name type="scientific">Candidatus Enterococcus moelleringii</name>
    <dbReference type="NCBI Taxonomy" id="2815325"/>
    <lineage>
        <taxon>Bacteria</taxon>
        <taxon>Bacillati</taxon>
        <taxon>Bacillota</taxon>
        <taxon>Bacilli</taxon>
        <taxon>Lactobacillales</taxon>
        <taxon>Enterococcaceae</taxon>
        <taxon>Enterococcus</taxon>
    </lineage>
</organism>